<evidence type="ECO:0000313" key="1">
    <source>
        <dbReference type="EMBL" id="ESA07628.1"/>
    </source>
</evidence>
<dbReference type="EMBL" id="KI290100">
    <property type="protein sequence ID" value="ESA07628.1"/>
    <property type="molecule type" value="Genomic_DNA"/>
</dbReference>
<gene>
    <name evidence="1" type="ORF">GLOINDRAFT_32636</name>
</gene>
<proteinExistence type="predicted"/>
<organism evidence="1">
    <name type="scientific">Rhizophagus irregularis (strain DAOM 181602 / DAOM 197198 / MUCL 43194)</name>
    <name type="common">Arbuscular mycorrhizal fungus</name>
    <name type="synonym">Glomus intraradices</name>
    <dbReference type="NCBI Taxonomy" id="747089"/>
    <lineage>
        <taxon>Eukaryota</taxon>
        <taxon>Fungi</taxon>
        <taxon>Fungi incertae sedis</taxon>
        <taxon>Mucoromycota</taxon>
        <taxon>Glomeromycotina</taxon>
        <taxon>Glomeromycetes</taxon>
        <taxon>Glomerales</taxon>
        <taxon>Glomeraceae</taxon>
        <taxon>Rhizophagus</taxon>
    </lineage>
</organism>
<reference evidence="1" key="1">
    <citation type="submission" date="2013-07" db="EMBL/GenBank/DDBJ databases">
        <title>The genome of an arbuscular mycorrhizal fungus provides insights into the evolution of the oldest plant symbiosis.</title>
        <authorList>
            <consortium name="DOE Joint Genome Institute"/>
            <person name="Tisserant E."/>
            <person name="Malbreil M."/>
            <person name="Kuo A."/>
            <person name="Kohler A."/>
            <person name="Symeonidi A."/>
            <person name="Balestrini R."/>
            <person name="Charron P."/>
            <person name="Duensing N."/>
            <person name="Frei-dit-Frey N."/>
            <person name="Gianinazzi-Pearson V."/>
            <person name="Gilbert B."/>
            <person name="Handa Y."/>
            <person name="Hijri M."/>
            <person name="Kaul R."/>
            <person name="Kawaguchi M."/>
            <person name="Krajinski F."/>
            <person name="Lammers P."/>
            <person name="Lapierre D."/>
            <person name="Masclaux F.G."/>
            <person name="Murat C."/>
            <person name="Morin E."/>
            <person name="Ndikumana S."/>
            <person name="Pagni M."/>
            <person name="Petitpierre D."/>
            <person name="Requena N."/>
            <person name="Rosikiewicz P."/>
            <person name="Riley R."/>
            <person name="Saito K."/>
            <person name="San Clemente H."/>
            <person name="Shapiro H."/>
            <person name="van Tuinen D."/>
            <person name="Becard G."/>
            <person name="Bonfante P."/>
            <person name="Paszkowski U."/>
            <person name="Shachar-Hill Y."/>
            <person name="Young J.P."/>
            <person name="Sanders I.R."/>
            <person name="Henrissat B."/>
            <person name="Rensing S.A."/>
            <person name="Grigoriev I.V."/>
            <person name="Corradi N."/>
            <person name="Roux C."/>
            <person name="Martin F."/>
        </authorList>
    </citation>
    <scope>NUCLEOTIDE SEQUENCE</scope>
    <source>
        <strain evidence="1">DAOM 197198</strain>
    </source>
</reference>
<dbReference type="HOGENOM" id="CLU_2339300_0_0_1"/>
<sequence length="98" mass="11156">ESAPIWIPIPQEIGSEAWIPNSREIGKISSVRFQKGRKADRQISVFHSEGPWLPARHFKEFWLPGRHFEGPEHQSAGLRFGQIFEIGSKLANPIGNRL</sequence>
<dbReference type="AlphaFoldDB" id="U9TMV3"/>
<accession>U9TMV3</accession>
<feature type="non-terminal residue" evidence="1">
    <location>
        <position position="1"/>
    </location>
</feature>
<protein>
    <submittedName>
        <fullName evidence="1">Uncharacterized protein</fullName>
    </submittedName>
</protein>
<name>U9TMV3_RHIID</name>